<accession>A0A6M2BUN3</accession>
<dbReference type="PANTHER" id="PTHR34109">
    <property type="entry name" value="BNAUNNG04460D PROTEIN-RELATED"/>
    <property type="match status" value="1"/>
</dbReference>
<feature type="domain" description="VOC" evidence="1">
    <location>
        <begin position="12"/>
        <end position="136"/>
    </location>
</feature>
<dbReference type="Proteomes" id="UP000472676">
    <property type="component" value="Unassembled WGS sequence"/>
</dbReference>
<keyword evidence="3" id="KW-1185">Reference proteome</keyword>
<dbReference type="AlphaFoldDB" id="A0A6M2BUN3"/>
<dbReference type="InterPro" id="IPR004360">
    <property type="entry name" value="Glyas_Fos-R_dOase_dom"/>
</dbReference>
<dbReference type="RefSeq" id="WP_166258099.1">
    <property type="nucleotide sequence ID" value="NZ_JAAMOW010000007.1"/>
</dbReference>
<dbReference type="SUPFAM" id="SSF54593">
    <property type="entry name" value="Glyoxalase/Bleomycin resistance protein/Dihydroxybiphenyl dioxygenase"/>
    <property type="match status" value="1"/>
</dbReference>
<dbReference type="Pfam" id="PF00903">
    <property type="entry name" value="Glyoxalase"/>
    <property type="match status" value="1"/>
</dbReference>
<sequence length="155" mass="16331">MTKSAKPVPDGSLGATPYLAVAGAADAIAFYRQAFGAVETMRIAGPDGKIGHAELKLGAATLMLADESPAMGIHGPLTLGGSPVTVHLYVDDVDAFTTRAVAAGLKIVKPVADQFYGDRGGKFVDPFGHLWWFASRIENLSNDEIQQRAQSLFGN</sequence>
<dbReference type="InterPro" id="IPR037523">
    <property type="entry name" value="VOC_core"/>
</dbReference>
<dbReference type="EMBL" id="JAAMOW010000007">
    <property type="protein sequence ID" value="NGY05823.1"/>
    <property type="molecule type" value="Genomic_DNA"/>
</dbReference>
<dbReference type="Gene3D" id="3.30.720.110">
    <property type="match status" value="1"/>
</dbReference>
<proteinExistence type="predicted"/>
<protein>
    <submittedName>
        <fullName evidence="2">VOC family protein</fullName>
    </submittedName>
</protein>
<name>A0A6M2BUN3_9GAMM</name>
<dbReference type="InterPro" id="IPR029068">
    <property type="entry name" value="Glyas_Bleomycin-R_OHBP_Dase"/>
</dbReference>
<gene>
    <name evidence="2" type="ORF">G7Y85_13705</name>
</gene>
<comment type="caution">
    <text evidence="2">The sequence shown here is derived from an EMBL/GenBank/DDBJ whole genome shotgun (WGS) entry which is preliminary data.</text>
</comment>
<reference evidence="2 3" key="1">
    <citation type="journal article" date="2014" name="Int. J. Syst. Evol. Microbiol.">
        <title>Solimonas terrae sp. nov., isolated from soil.</title>
        <authorList>
            <person name="Kim S.J."/>
            <person name="Moon J.Y."/>
            <person name="Weon H.Y."/>
            <person name="Ahn J.H."/>
            <person name="Chen W.M."/>
            <person name="Kwon S.W."/>
        </authorList>
    </citation>
    <scope>NUCLEOTIDE SEQUENCE [LARGE SCALE GENOMIC DNA]</scope>
    <source>
        <strain evidence="2 3">KIS83-12</strain>
    </source>
</reference>
<organism evidence="2 3">
    <name type="scientific">Solimonas terrae</name>
    <dbReference type="NCBI Taxonomy" id="1396819"/>
    <lineage>
        <taxon>Bacteria</taxon>
        <taxon>Pseudomonadati</taxon>
        <taxon>Pseudomonadota</taxon>
        <taxon>Gammaproteobacteria</taxon>
        <taxon>Nevskiales</taxon>
        <taxon>Nevskiaceae</taxon>
        <taxon>Solimonas</taxon>
    </lineage>
</organism>
<evidence type="ECO:0000313" key="2">
    <source>
        <dbReference type="EMBL" id="NGY05823.1"/>
    </source>
</evidence>
<evidence type="ECO:0000259" key="1">
    <source>
        <dbReference type="PROSITE" id="PS51819"/>
    </source>
</evidence>
<dbReference type="PANTHER" id="PTHR34109:SF1">
    <property type="entry name" value="VOC DOMAIN-CONTAINING PROTEIN"/>
    <property type="match status" value="1"/>
</dbReference>
<evidence type="ECO:0000313" key="3">
    <source>
        <dbReference type="Proteomes" id="UP000472676"/>
    </source>
</evidence>
<dbReference type="Gene3D" id="3.30.720.120">
    <property type="match status" value="1"/>
</dbReference>
<dbReference type="PROSITE" id="PS51819">
    <property type="entry name" value="VOC"/>
    <property type="match status" value="1"/>
</dbReference>
<dbReference type="CDD" id="cd07246">
    <property type="entry name" value="VOC_like"/>
    <property type="match status" value="1"/>
</dbReference>